<accession>A0A7Y8CIL4</accession>
<protein>
    <submittedName>
        <fullName evidence="2">Type VI secretion system baseplate subunit TssG</fullName>
    </submittedName>
</protein>
<dbReference type="Proteomes" id="UP000520592">
    <property type="component" value="Unassembled WGS sequence"/>
</dbReference>
<dbReference type="AlphaFoldDB" id="A0A7Y8CIL4"/>
<dbReference type="EMBL" id="JACAQD010000010">
    <property type="protein sequence ID" value="NWC32343.1"/>
    <property type="molecule type" value="Genomic_DNA"/>
</dbReference>
<feature type="region of interest" description="Disordered" evidence="1">
    <location>
        <begin position="326"/>
        <end position="355"/>
    </location>
</feature>
<dbReference type="InterPro" id="IPR010732">
    <property type="entry name" value="T6SS_TssG-like"/>
</dbReference>
<evidence type="ECO:0000256" key="1">
    <source>
        <dbReference type="SAM" id="MobiDB-lite"/>
    </source>
</evidence>
<evidence type="ECO:0000313" key="2">
    <source>
        <dbReference type="EMBL" id="NWC32343.1"/>
    </source>
</evidence>
<reference evidence="2 3" key="1">
    <citation type="submission" date="2020-04" db="EMBL/GenBank/DDBJ databases">
        <title>Molecular characterization of pseudomonads from Agaricus bisporus reveal novel blotch 2 pathogens in Western Europe.</title>
        <authorList>
            <person name="Taparia T."/>
            <person name="Krijger M."/>
            <person name="Haynes E."/>
            <person name="Elpinstone J.G."/>
            <person name="Noble R."/>
            <person name="Van Der Wolf J."/>
        </authorList>
    </citation>
    <scope>NUCLEOTIDE SEQUENCE [LARGE SCALE GENOMIC DNA]</scope>
    <source>
        <strain evidence="2 3">IPO3737</strain>
    </source>
</reference>
<dbReference type="PANTHER" id="PTHR35564:SF4">
    <property type="entry name" value="CYTOPLASMIC PROTEIN"/>
    <property type="match status" value="1"/>
</dbReference>
<comment type="caution">
    <text evidence="2">The sequence shown here is derived from an EMBL/GenBank/DDBJ whole genome shotgun (WGS) entry which is preliminary data.</text>
</comment>
<gene>
    <name evidence="2" type="primary">tssG</name>
    <name evidence="2" type="ORF">HX876_08060</name>
</gene>
<evidence type="ECO:0000313" key="3">
    <source>
        <dbReference type="Proteomes" id="UP000520592"/>
    </source>
</evidence>
<proteinExistence type="predicted"/>
<dbReference type="Pfam" id="PF06996">
    <property type="entry name" value="T6SS_TssG"/>
    <property type="match status" value="1"/>
</dbReference>
<name>A0A7Y8CIL4_9PSED</name>
<dbReference type="PANTHER" id="PTHR35564">
    <property type="match status" value="1"/>
</dbReference>
<organism evidence="2 3">
    <name type="scientific">Pseudomonas gingeri</name>
    <dbReference type="NCBI Taxonomy" id="117681"/>
    <lineage>
        <taxon>Bacteria</taxon>
        <taxon>Pseudomonadati</taxon>
        <taxon>Pseudomonadota</taxon>
        <taxon>Gammaproteobacteria</taxon>
        <taxon>Pseudomonadales</taxon>
        <taxon>Pseudomonadaceae</taxon>
        <taxon>Pseudomonas</taxon>
    </lineage>
</organism>
<dbReference type="NCBIfam" id="TIGR03347">
    <property type="entry name" value="VI_chp_1"/>
    <property type="match status" value="1"/>
</dbReference>
<feature type="compositionally biased region" description="Basic and acidic residues" evidence="1">
    <location>
        <begin position="342"/>
        <end position="355"/>
    </location>
</feature>
<sequence length="355" mass="39158">MAGAGGTMRDPLALLEQLRQRPASFDFYAALRLVECAYPELPRIGQAQRPADEALRLGQQPSLAFEPAMLAGLESRGEGRAPQLLMNFFGLLGANGPLPTHLTEYIRDRQRNMGDPTLARFCDLFHHRLISLFYRAWASAQPALSLDRPQADHFARYLGSLIGIGLPSLRARDAVPDVAKLHYAGRLGPQARNAAGLAAVLSDFFQVPVKVQEFVGHWMSLPADGLGGLRSGPDAPVLGVTTVLGKKVWNTQHKFRLVMGPLDLEQTRRLLPGGESMRRLTDWVRQYAGLGLDWDVNLIVKKEQLPGLRLGRDAPLGWTSWLSSKAPERDDRQLVVSPRRAPRPESTSHEGPVHG</sequence>